<keyword evidence="5" id="KW-1185">Reference proteome</keyword>
<dbReference type="EC" id="3.2.1.3" evidence="4"/>
<dbReference type="GO" id="GO:0030246">
    <property type="term" value="F:carbohydrate binding"/>
    <property type="evidence" value="ECO:0007669"/>
    <property type="project" value="InterPro"/>
</dbReference>
<dbReference type="eggNOG" id="COG4945">
    <property type="taxonomic scope" value="Bacteria"/>
</dbReference>
<dbReference type="RefSeq" id="WP_007919926.1">
    <property type="nucleotide sequence ID" value="NZ_ADVG01000004.1"/>
</dbReference>
<dbReference type="AlphaFoldDB" id="D6TZW3"/>
<dbReference type="SUPFAM" id="SSF49344">
    <property type="entry name" value="CBD9-like"/>
    <property type="match status" value="1"/>
</dbReference>
<evidence type="ECO:0000259" key="3">
    <source>
        <dbReference type="Pfam" id="PF09985"/>
    </source>
</evidence>
<dbReference type="GO" id="GO:0004339">
    <property type="term" value="F:glucan 1,4-alpha-glucosidase activity"/>
    <property type="evidence" value="ECO:0007669"/>
    <property type="project" value="UniProtKB-EC"/>
</dbReference>
<dbReference type="OrthoDB" id="3902805at2"/>
<dbReference type="InterPro" id="IPR012341">
    <property type="entry name" value="6hp_glycosidase-like_sf"/>
</dbReference>
<dbReference type="InterPro" id="IPR014718">
    <property type="entry name" value="GH-type_carb-bd"/>
</dbReference>
<dbReference type="InterPro" id="IPR013783">
    <property type="entry name" value="Ig-like_fold"/>
</dbReference>
<dbReference type="Pfam" id="PF09137">
    <property type="entry name" value="Glucodextran_N"/>
    <property type="match status" value="1"/>
</dbReference>
<feature type="domain" description="Glucodextranase-like C-terminal" evidence="3">
    <location>
        <begin position="881"/>
        <end position="1095"/>
    </location>
</feature>
<accession>D6TZW3</accession>
<dbReference type="Gene3D" id="1.50.10.10">
    <property type="match status" value="1"/>
</dbReference>
<name>D6TZW3_KTERA</name>
<dbReference type="PANTHER" id="PTHR31616">
    <property type="entry name" value="TREHALASE"/>
    <property type="match status" value="1"/>
</dbReference>
<dbReference type="SUPFAM" id="SSF74650">
    <property type="entry name" value="Galactose mutarotase-like"/>
    <property type="match status" value="1"/>
</dbReference>
<dbReference type="Pfam" id="PF09985">
    <property type="entry name" value="Glucodextran_C"/>
    <property type="match status" value="1"/>
</dbReference>
<reference evidence="4 5" key="1">
    <citation type="journal article" date="2011" name="Stand. Genomic Sci.">
        <title>Non-contiguous finished genome sequence and contextual data of the filamentous soil bacterium Ktedonobacter racemifer type strain (SOSP1-21).</title>
        <authorList>
            <person name="Chang Y.J."/>
            <person name="Land M."/>
            <person name="Hauser L."/>
            <person name="Chertkov O."/>
            <person name="Del Rio T.G."/>
            <person name="Nolan M."/>
            <person name="Copeland A."/>
            <person name="Tice H."/>
            <person name="Cheng J.F."/>
            <person name="Lucas S."/>
            <person name="Han C."/>
            <person name="Goodwin L."/>
            <person name="Pitluck S."/>
            <person name="Ivanova N."/>
            <person name="Ovchinikova G."/>
            <person name="Pati A."/>
            <person name="Chen A."/>
            <person name="Palaniappan K."/>
            <person name="Mavromatis K."/>
            <person name="Liolios K."/>
            <person name="Brettin T."/>
            <person name="Fiebig A."/>
            <person name="Rohde M."/>
            <person name="Abt B."/>
            <person name="Goker M."/>
            <person name="Detter J.C."/>
            <person name="Woyke T."/>
            <person name="Bristow J."/>
            <person name="Eisen J.A."/>
            <person name="Markowitz V."/>
            <person name="Hugenholtz P."/>
            <person name="Kyrpides N.C."/>
            <person name="Klenk H.P."/>
            <person name="Lapidus A."/>
        </authorList>
    </citation>
    <scope>NUCLEOTIDE SEQUENCE [LARGE SCALE GENOMIC DNA]</scope>
    <source>
        <strain evidence="5">DSM 44963</strain>
    </source>
</reference>
<dbReference type="eggNOG" id="COG3387">
    <property type="taxonomic scope" value="Bacteria"/>
</dbReference>
<dbReference type="InterPro" id="IPR011013">
    <property type="entry name" value="Gal_mutarotase_sf_dom"/>
</dbReference>
<dbReference type="EMBL" id="ADVG01000004">
    <property type="protein sequence ID" value="EFH82103.1"/>
    <property type="molecule type" value="Genomic_DNA"/>
</dbReference>
<dbReference type="InterPro" id="IPR019248">
    <property type="entry name" value="Glucodextran_C"/>
</dbReference>
<dbReference type="CDD" id="cd09626">
    <property type="entry name" value="DOMON_glucodextranase_like"/>
    <property type="match status" value="1"/>
</dbReference>
<dbReference type="Pfam" id="PF00723">
    <property type="entry name" value="Glyco_hydro_15"/>
    <property type="match status" value="1"/>
</dbReference>
<evidence type="ECO:0000259" key="2">
    <source>
        <dbReference type="Pfam" id="PF09137"/>
    </source>
</evidence>
<keyword evidence="4" id="KW-0378">Hydrolase</keyword>
<dbReference type="CDD" id="cd07430">
    <property type="entry name" value="GH15_N"/>
    <property type="match status" value="1"/>
</dbReference>
<comment type="caution">
    <text evidence="4">The sequence shown here is derived from an EMBL/GenBank/DDBJ whole genome shotgun (WGS) entry which is preliminary data.</text>
</comment>
<evidence type="ECO:0000313" key="4">
    <source>
        <dbReference type="EMBL" id="EFH82103.1"/>
    </source>
</evidence>
<dbReference type="Gene3D" id="2.70.98.10">
    <property type="match status" value="1"/>
</dbReference>
<dbReference type="GO" id="GO:0016757">
    <property type="term" value="F:glycosyltransferase activity"/>
    <property type="evidence" value="ECO:0007669"/>
    <property type="project" value="UniProtKB-ARBA"/>
</dbReference>
<dbReference type="Gene3D" id="2.60.40.10">
    <property type="entry name" value="Immunoglobulins"/>
    <property type="match status" value="1"/>
</dbReference>
<dbReference type="SUPFAM" id="SSF48208">
    <property type="entry name" value="Six-hairpin glycosidases"/>
    <property type="match status" value="1"/>
</dbReference>
<feature type="domain" description="Glucodextranase N-terminal" evidence="2">
    <location>
        <begin position="47"/>
        <end position="331"/>
    </location>
</feature>
<evidence type="ECO:0000313" key="5">
    <source>
        <dbReference type="Proteomes" id="UP000004508"/>
    </source>
</evidence>
<organism evidence="4 5">
    <name type="scientific">Ktedonobacter racemifer DSM 44963</name>
    <dbReference type="NCBI Taxonomy" id="485913"/>
    <lineage>
        <taxon>Bacteria</taxon>
        <taxon>Bacillati</taxon>
        <taxon>Chloroflexota</taxon>
        <taxon>Ktedonobacteria</taxon>
        <taxon>Ktedonobacterales</taxon>
        <taxon>Ktedonobacteraceae</taxon>
        <taxon>Ktedonobacter</taxon>
    </lineage>
</organism>
<feature type="domain" description="GH15-like" evidence="1">
    <location>
        <begin position="355"/>
        <end position="755"/>
    </location>
</feature>
<dbReference type="PANTHER" id="PTHR31616:SF0">
    <property type="entry name" value="GLUCAN 1,4-ALPHA-GLUCOSIDASE"/>
    <property type="match status" value="1"/>
</dbReference>
<evidence type="ECO:0000259" key="1">
    <source>
        <dbReference type="Pfam" id="PF00723"/>
    </source>
</evidence>
<gene>
    <name evidence="4" type="ORF">Krac_2880</name>
</gene>
<dbReference type="Proteomes" id="UP000004508">
    <property type="component" value="Unassembled WGS sequence"/>
</dbReference>
<dbReference type="STRING" id="485913.Krac_2880"/>
<dbReference type="InterPro" id="IPR015220">
    <property type="entry name" value="Glucodextranase_N"/>
</dbReference>
<protein>
    <submittedName>
        <fullName evidence="4">Glucan 1,4-alpha-glucosidase</fullName>
        <ecNumber evidence="4">3.2.1.3</ecNumber>
    </submittedName>
</protein>
<dbReference type="Gene3D" id="2.60.40.1190">
    <property type="match status" value="1"/>
</dbReference>
<dbReference type="InterPro" id="IPR011613">
    <property type="entry name" value="GH15-like"/>
</dbReference>
<dbReference type="InterPro" id="IPR008928">
    <property type="entry name" value="6-hairpin_glycosidase_sf"/>
</dbReference>
<proteinExistence type="predicted"/>
<dbReference type="InParanoid" id="D6TZW3"/>
<dbReference type="GO" id="GO:0005975">
    <property type="term" value="P:carbohydrate metabolic process"/>
    <property type="evidence" value="ECO:0007669"/>
    <property type="project" value="InterPro"/>
</dbReference>
<sequence>MQKTGMDATPTRRFSRWRTLLGLAFALLLLGLGTRVTLAAQAASSSAPDGPGTLSYFDQARKDCLGTARNTTSKVWFTLANGVLSDVYYPTIDNTNVKTLQYVVTDGSSFTDLQTRDMTYSVQALNGPELACRVTATAKSGKYRLVTDYLTDPNANTVVMRLRFQPLAGKLSGYKLYLRYDATINGNGGGGSANGGNDSATVDTSTGHQVPIAFDTNTKSNAANRDYAVPVYSALDASQPFLQATSGFVDGQSDGLTQLDKSHSLTALYTDANNGNLVQTVQADLSHSSNLTFTLGFGQTQADAVKAAESSLKRDFDKILAQYTLQWVQYDAQLKLRAIKQPHLSADQYKQLLEEYYLNANVIKASEDKTYPGAVVASLASPWGQAVSAGDPNNSYFGSYREVFARDLYEAWTGFYVDGDLATARAMVNYLFDRQQQADGSMPRNSLLNGKTAPDSFGTQLDEASYPILMAYQLNMTDATLYTQHIKPAANFVISHGPSFGVERWEEQGGYSPSTIAAEITGLVAASDIALKNGDIQSAKIWLGVADDWQRSIKKWTVTTNGSLSSQPYFIRLSKTGDPNASISYNLGNGGPTQDQRTVIDAGFLELVRLGLLPASDSDIQNSLNVVDKTIKVDTSSGSGWYRYNGDGYGDSSKDGHPWAPSGQGNGHLWPLLTEERGEYDVSSSNYDTAATLLDTLRKFGSGVGLIPEQDWEQPDLAASPYGTDPTVASIGFQNGKPAGSAAPLTWASASYVRLFNNLAAQKELERPSNTYERYVINHTSQTSLTVNMPQNFSSVNGSPVTVTGTTAPGNTVYVAATNTDQKSVTTTYSTTASADGSFSLQVAVTGGTTVLNTVAVSQNGATAHDTRSIVYDFTPGKLLFERTDPSNDDNGPGNYAYPTASDFHPGAYDMQDFRVYDDGTNIIFKVQVTDLTPTFGSPLGAQLIDVYVHEPGASQTSIAAAYPQRNYSIDPGASWSQLLEVQGFGQRYVDARGTTLGTINISANAISRYITFSVPKATLGQPGSGWGFTVTLTGQDGYSPDQARSFASTPQPYNFGVCATASSDPHCTVDPATVPKVMDVLTPSNVQQSSELDYTKGPVVLQDVVIP</sequence>
<keyword evidence="4" id="KW-0326">Glycosidase</keyword>